<dbReference type="InterPro" id="IPR020843">
    <property type="entry name" value="ER"/>
</dbReference>
<dbReference type="Gene3D" id="1.10.3210.10">
    <property type="entry name" value="Hypothetical protein af1432"/>
    <property type="match status" value="1"/>
</dbReference>
<feature type="domain" description="Ketosynthase family 3 (KS3)" evidence="23">
    <location>
        <begin position="29"/>
        <end position="447"/>
    </location>
</feature>
<feature type="region of interest" description="Disordered" evidence="21">
    <location>
        <begin position="2702"/>
        <end position="2726"/>
    </location>
</feature>
<keyword evidence="10" id="KW-0597">Phosphoprotein</keyword>
<dbReference type="Pfam" id="PF13602">
    <property type="entry name" value="ADH_zinc_N_2"/>
    <property type="match status" value="1"/>
</dbReference>
<dbReference type="Pfam" id="PF00109">
    <property type="entry name" value="ketoacyl-synt"/>
    <property type="match status" value="1"/>
</dbReference>
<feature type="region of interest" description="C-terminal hotdog fold" evidence="20">
    <location>
        <begin position="1051"/>
        <end position="1193"/>
    </location>
</feature>
<dbReference type="CDD" id="cd00833">
    <property type="entry name" value="PKS"/>
    <property type="match status" value="1"/>
</dbReference>
<dbReference type="FunFam" id="1.10.3210.10:FF:000011">
    <property type="entry name" value="HD domain-containing protein 2"/>
    <property type="match status" value="1"/>
</dbReference>
<dbReference type="SMART" id="SM00471">
    <property type="entry name" value="HDc"/>
    <property type="match status" value="1"/>
</dbReference>
<evidence type="ECO:0000256" key="18">
    <source>
        <dbReference type="ARBA" id="ARBA00023285"/>
    </source>
</evidence>
<dbReference type="Pfam" id="PF00550">
    <property type="entry name" value="PP-binding"/>
    <property type="match status" value="1"/>
</dbReference>
<dbReference type="Pfam" id="PF21089">
    <property type="entry name" value="PKS_DH_N"/>
    <property type="match status" value="1"/>
</dbReference>
<keyword evidence="26" id="KW-1185">Reference proteome</keyword>
<dbReference type="InterPro" id="IPR020807">
    <property type="entry name" value="PKS_DH"/>
</dbReference>
<dbReference type="InterPro" id="IPR006162">
    <property type="entry name" value="Ppantetheine_attach_site"/>
</dbReference>
<dbReference type="PROSITE" id="PS52004">
    <property type="entry name" value="KS3_2"/>
    <property type="match status" value="1"/>
</dbReference>
<dbReference type="OrthoDB" id="329835at2759"/>
<dbReference type="GO" id="GO:0006633">
    <property type="term" value="P:fatty acid biosynthetic process"/>
    <property type="evidence" value="ECO:0007669"/>
    <property type="project" value="InterPro"/>
</dbReference>
<evidence type="ECO:0000256" key="11">
    <source>
        <dbReference type="ARBA" id="ARBA00022679"/>
    </source>
</evidence>
<dbReference type="InterPro" id="IPR049552">
    <property type="entry name" value="PKS_DH_N"/>
</dbReference>
<keyword evidence="18" id="KW-0170">Cobalt</keyword>
<keyword evidence="13" id="KW-0378">Hydrolase</keyword>
<dbReference type="InterPro" id="IPR050091">
    <property type="entry name" value="PKS_NRPS_Biosynth_Enz"/>
</dbReference>
<dbReference type="InterPro" id="IPR036736">
    <property type="entry name" value="ACP-like_sf"/>
</dbReference>
<comment type="similarity">
    <text evidence="6">Belongs to the HDDC2 family.</text>
</comment>
<evidence type="ECO:0000259" key="22">
    <source>
        <dbReference type="PROSITE" id="PS50075"/>
    </source>
</evidence>
<keyword evidence="12" id="KW-0479">Metal-binding</keyword>
<dbReference type="RefSeq" id="XP_016640358.1">
    <property type="nucleotide sequence ID" value="XM_016790095.1"/>
</dbReference>
<dbReference type="GO" id="GO:0009159">
    <property type="term" value="P:deoxyribonucleoside monophosphate catabolic process"/>
    <property type="evidence" value="ECO:0007669"/>
    <property type="project" value="UniProtKB-ARBA"/>
</dbReference>
<keyword evidence="17" id="KW-0511">Multifunctional enzyme</keyword>
<evidence type="ECO:0000259" key="24">
    <source>
        <dbReference type="PROSITE" id="PS52019"/>
    </source>
</evidence>
<dbReference type="Pfam" id="PF00698">
    <property type="entry name" value="Acyl_transf_1"/>
    <property type="match status" value="1"/>
</dbReference>
<evidence type="ECO:0000256" key="5">
    <source>
        <dbReference type="ARBA" id="ARBA00004074"/>
    </source>
</evidence>
<dbReference type="Pfam" id="PF14765">
    <property type="entry name" value="PS-DH"/>
    <property type="match status" value="1"/>
</dbReference>
<dbReference type="SUPFAM" id="SSF53335">
    <property type="entry name" value="S-adenosyl-L-methionine-dependent methyltransferases"/>
    <property type="match status" value="1"/>
</dbReference>
<gene>
    <name evidence="25" type="ORF">SAPIO_CDS8470</name>
</gene>
<dbReference type="GO" id="GO:0046872">
    <property type="term" value="F:metal ion binding"/>
    <property type="evidence" value="ECO:0007669"/>
    <property type="project" value="UniProtKB-KW"/>
</dbReference>
<dbReference type="SMART" id="SM00825">
    <property type="entry name" value="PKS_KS"/>
    <property type="match status" value="1"/>
</dbReference>
<dbReference type="InterPro" id="IPR016035">
    <property type="entry name" value="Acyl_Trfase/lysoPLipase"/>
</dbReference>
<reference evidence="25 26" key="1">
    <citation type="journal article" date="2014" name="Genome Announc.">
        <title>Draft genome sequence of the pathogenic fungus Scedosporium apiospermum.</title>
        <authorList>
            <person name="Vandeputte P."/>
            <person name="Ghamrawi S."/>
            <person name="Rechenmann M."/>
            <person name="Iltis A."/>
            <person name="Giraud S."/>
            <person name="Fleury M."/>
            <person name="Thornton C."/>
            <person name="Delhaes L."/>
            <person name="Meyer W."/>
            <person name="Papon N."/>
            <person name="Bouchara J.P."/>
        </authorList>
    </citation>
    <scope>NUCLEOTIDE SEQUENCE [LARGE SCALE GENOMIC DNA]</scope>
    <source>
        <strain evidence="25 26">IHEM 14462</strain>
    </source>
</reference>
<keyword evidence="14" id="KW-0460">Magnesium</keyword>
<evidence type="ECO:0000256" key="2">
    <source>
        <dbReference type="ARBA" id="ARBA00001936"/>
    </source>
</evidence>
<dbReference type="SUPFAM" id="SSF50129">
    <property type="entry name" value="GroES-like"/>
    <property type="match status" value="1"/>
</dbReference>
<comment type="subunit">
    <text evidence="7">Homodimer.</text>
</comment>
<feature type="compositionally biased region" description="Basic and acidic residues" evidence="21">
    <location>
        <begin position="2714"/>
        <end position="2726"/>
    </location>
</feature>
<dbReference type="SMART" id="SM00823">
    <property type="entry name" value="PKS_PP"/>
    <property type="match status" value="1"/>
</dbReference>
<evidence type="ECO:0000313" key="26">
    <source>
        <dbReference type="Proteomes" id="UP000028545"/>
    </source>
</evidence>
<comment type="cofactor">
    <cofactor evidence="2">
        <name>Mn(2+)</name>
        <dbReference type="ChEBI" id="CHEBI:29035"/>
    </cofactor>
</comment>
<dbReference type="GO" id="GO:0016491">
    <property type="term" value="F:oxidoreductase activity"/>
    <property type="evidence" value="ECO:0007669"/>
    <property type="project" value="UniProtKB-KW"/>
</dbReference>
<dbReference type="GO" id="GO:0044550">
    <property type="term" value="P:secondary metabolite biosynthetic process"/>
    <property type="evidence" value="ECO:0007669"/>
    <property type="project" value="UniProtKB-ARBA"/>
</dbReference>
<sequence>MTTEFKTGLATPRQVPHTPPDLDKRAYDSSAVAVCGIGLRLPGGIRNTQDYWELLINGRDARGPIPSSRYNVKGFDGSLGGRGAIKTNFGYFLDEDLSALDTTFFSMTRKEVESCDPQLRHLLEVVKESLDDAGEINYRAQTVGCYVGTFGDDWMLIGSKETQHQEGYGYLSFGNDMMLANRVSYEFDFRGPSSVVKTGCSASLVGLHEACRAMQNGDATSAIVAGTSIILTPTISASFTSEGILSPDASCKTFDERANGFARAEAICAIYVKPLGAALRDGNPIRAIIKGTGTNCDGKSDGLLKPSAITQEALIRYVYSENGLNPSDTAYVECHGTGTSTGDPIEANTVGKVFGASGVYIGSVKPNVGHAEGASGLNSLIKCVLALENKIIPPNIKFEKPNPKILFQERKLQVPIQPTPFPSDKLARISINSFGIGGSNAHVVLDAFEPFEPATFSPQQRRMNLLLLSANTPKSLETNVDKYRAFIGQNAEIHTSDFAYTLALRREKLAHRAFALVHDGTITNVSSSTHSSGVQPPVYLIFTGQGAQWAGMAKELIEEDGLFKKDICFMDAVLSQALHPPSWTILEEINRPAGESRVNLPEISQPLCTAIQVALFNRLSHMGIRPTCVAGHSSGEIAAAYAAGALSMEAAIITAYYRGYAAAKLAADGTMAVVGLSAAEITPFLLMGAVIACENSPKSTTISGNRTAVFKVLERIKAVWPEVFTKPLGLSIAYHSHHMLAIGDAYADLLQREFQRLDTWSGVPSVPFFSSVTGQALDDSTILGPGYWLSNLILPVRFSTAISSLLRTLGSGLFLEVGPHGALGGPLRHISKQESQTCSYVSTLTRGEDSFKSFLISIGKLYQESLNVNVASLYPNAKTLPNLPTYSWDHSKSLWYESRVAKDWRFRKYPHHPLLGIRTPETSGVHPQWRNVLYLGDVPWLVDHKIRQDIVFPMAGYICMAGEAARQIMGGTGGYSVRHVVVKSALVVPDAVGTEIITAFRRHKLTDSNESEWFDFSITSYSGSIWITHCEGQVTTISTIPGTSQPPKNLPRQVSTARFYERLSEVGINFGPWFRRLRNASSSVTEDCSTAEVEGPNQGQHDTSYALHPVVIDASFQLAIMAGVRGLGRKLTKLRLPTLLDRVDVLPGSDIIQAVSRAPRGDGSEVVECSSDGLLVLKVSGLHTSIVDDGGDVDDSDPHAAARLEWVPDFDFVDPAPLLKPADFNTDEIRLIEEMAYLCVLNTLERIEGLEPSQPHFHIYRRWLKREVNLSENGGNALVPNAAAFSKMSTDERCRRINDLYELLLKMGKKSLSLGLKRIFDHFDQIFTGKAEPIDLLTQDGLLTELYNAVSFGYGNFVRILSHSRPTLRILEVGAGTGGTTDLLLRELVHNGLPRYLNYTFTDISAGFFSQAKERFSYAPNMEYKVLDITKDPLGQDFQPSSYDLIIAANVVHATPSIKESLSNLNKLLKPRGMLLLTELCSELRVAGYIFGTFSGWWLGQNDGREFSPYVEVTRWDQELKGTGYTGAETVVYDGSPPFTCCNTILSRKVWDEPKPNHKVSLLSSTPSTGVAQVIRNALEERGIEVTDITIGGEVPENQEIISCLDLEGNFFKDITSEDFAGFQALISHFKSRRTLWLTNPVQIKCNDPWSAPCLGVTRSLRSELELPIFTLEIDAEEENFSALVLQVFDKIRREDPPENLETDKEFAVCNGTVCIGRYQPFSVVDEMAEKSVQTVKSTVALDIGKRGLFETLQWRRREAIDTVPDDSVEIECRAVGLNFRDVLMAMGVIPKTSSHSELGIDVSGVIVQAGPKVKGLRVGDRIFCIAPEGSLATRIVLPSALVKRIPDTLSFEEAASIPVVFTTALQGLINIGRLEKGQSVLIHSACGGVGLAAIQVAQMVGAEIFATVGDEEKVTYLTRVFGIPRNRIFSSRDESFYEGIMRETNDSGVDVVLNSLSGSLLHTSWKCVAPFGMLVEIGKRDLLEHGKLDMNPFLANRTYFCYDGIEVSRKRPETMGRLLEKFLGLYEAGLLRPVPEIATFDALKAEAAFRFLQDGRHIGKVVISLPRELDTIYSPAHLSCRTLQFEPAGSYLLIGGLGGLGRVTATWLVERGARSLTFLSRRAQSEENAGFIGELEAMGCKVVAVSGAAENLEDVERAIKESHAPIKGVFHMVMALEDALFPEMTLAQWNGAMKPKVDGAWNLHTALLNHKLDFFFLASSIITAVHQPGQSNYCAANVFLEALCQYRQGLGLPASVLSICPILGSGFVAESAQAQRNMRAQGIYNLNEQAYLDYVEHSLLLNTTQLAPTGPLTTNLTPWKNDAHVIMGLRSETDLEDPFNRTNWRRDRRMGSYHNVQGDRVTNTTTDLDELKLFLSRAQEGKAALLSEEAISFLGQQIGRKVHSIMLRPEGEEVDLAASPAQMGVDSLMATELRRWFRQVFGVKMGVLEILSASSLTQLGRAVAEGLSEKFGGHLGFAATAKIDGEWTVDRVLEQVSDGPALTTGSTSPLPFFHLLERLKTTQREGWRRFGVETCESIADHMYRMSILTFLTPPALAARIDTNKCMKMCLIHDMAESLVGDITPVDGVPKTEKNRREAATVDFISSGLLGRVHDGAAGRELRDIWQEYEDSKTLESLYVHDIDKMELLLQMYEYEKRGKHELDLGEFAYVATKIVLPEVKEWADELLNEREKFWSSWKHVQGDQGVNGGVAEGTKKQQDEYYSKE</sequence>
<keyword evidence="19" id="KW-0012">Acyltransferase</keyword>
<dbReference type="EMBL" id="JOWA01000121">
    <property type="protein sequence ID" value="KEZ40559.1"/>
    <property type="molecule type" value="Genomic_DNA"/>
</dbReference>
<organism evidence="25 26">
    <name type="scientific">Pseudallescheria apiosperma</name>
    <name type="common">Scedosporium apiospermum</name>
    <dbReference type="NCBI Taxonomy" id="563466"/>
    <lineage>
        <taxon>Eukaryota</taxon>
        <taxon>Fungi</taxon>
        <taxon>Dikarya</taxon>
        <taxon>Ascomycota</taxon>
        <taxon>Pezizomycotina</taxon>
        <taxon>Sordariomycetes</taxon>
        <taxon>Hypocreomycetidae</taxon>
        <taxon>Microascales</taxon>
        <taxon>Microascaceae</taxon>
        <taxon>Scedosporium</taxon>
    </lineage>
</organism>
<evidence type="ECO:0000256" key="20">
    <source>
        <dbReference type="PROSITE-ProRule" id="PRU01363"/>
    </source>
</evidence>
<dbReference type="SMART" id="SM00822">
    <property type="entry name" value="PKS_KR"/>
    <property type="match status" value="1"/>
</dbReference>
<evidence type="ECO:0000256" key="8">
    <source>
        <dbReference type="ARBA" id="ARBA00012964"/>
    </source>
</evidence>
<dbReference type="GeneID" id="27727542"/>
<dbReference type="InterPro" id="IPR042104">
    <property type="entry name" value="PKS_dehydratase_sf"/>
</dbReference>
<dbReference type="InterPro" id="IPR009081">
    <property type="entry name" value="PP-bd_ACP"/>
</dbReference>
<dbReference type="Gene3D" id="3.40.50.150">
    <property type="entry name" value="Vaccinia Virus protein VP39"/>
    <property type="match status" value="1"/>
</dbReference>
<dbReference type="CDD" id="cd05274">
    <property type="entry name" value="KR_FAS_SDR_x"/>
    <property type="match status" value="1"/>
</dbReference>
<evidence type="ECO:0000256" key="7">
    <source>
        <dbReference type="ARBA" id="ARBA00011738"/>
    </source>
</evidence>
<dbReference type="PROSITE" id="PS50075">
    <property type="entry name" value="CARRIER"/>
    <property type="match status" value="1"/>
</dbReference>
<dbReference type="InterPro" id="IPR057326">
    <property type="entry name" value="KR_dom"/>
</dbReference>
<dbReference type="InterPro" id="IPR014030">
    <property type="entry name" value="Ketoacyl_synth_N"/>
</dbReference>
<feature type="domain" description="Carrier" evidence="22">
    <location>
        <begin position="2390"/>
        <end position="2468"/>
    </location>
</feature>
<evidence type="ECO:0000256" key="21">
    <source>
        <dbReference type="SAM" id="MobiDB-lite"/>
    </source>
</evidence>
<dbReference type="InterPro" id="IPR020806">
    <property type="entry name" value="PKS_PP-bd"/>
</dbReference>
<keyword evidence="16" id="KW-0560">Oxidoreductase</keyword>
<dbReference type="CDD" id="cd02440">
    <property type="entry name" value="AdoMet_MTases"/>
    <property type="match status" value="1"/>
</dbReference>
<feature type="domain" description="PKS/mFAS DH" evidence="24">
    <location>
        <begin position="912"/>
        <end position="1193"/>
    </location>
</feature>
<dbReference type="InterPro" id="IPR018201">
    <property type="entry name" value="Ketoacyl_synth_AS"/>
</dbReference>
<keyword evidence="15" id="KW-0521">NADP</keyword>
<dbReference type="VEuPathDB" id="FungiDB:SAPIO_CDS8470"/>
<evidence type="ECO:0000313" key="25">
    <source>
        <dbReference type="EMBL" id="KEZ40559.1"/>
    </source>
</evidence>
<accession>A0A084FZP7</accession>
<dbReference type="KEGG" id="sapo:SAPIO_CDS8470"/>
<comment type="cofactor">
    <cofactor evidence="4">
        <name>Mg(2+)</name>
        <dbReference type="ChEBI" id="CHEBI:18420"/>
    </cofactor>
</comment>
<evidence type="ECO:0000256" key="16">
    <source>
        <dbReference type="ARBA" id="ARBA00023002"/>
    </source>
</evidence>
<dbReference type="EC" id="3.1.3.89" evidence="8"/>
<dbReference type="InterPro" id="IPR013968">
    <property type="entry name" value="PKS_KR"/>
</dbReference>
<dbReference type="PANTHER" id="PTHR43775:SF37">
    <property type="entry name" value="SI:DKEY-61P9.11"/>
    <property type="match status" value="1"/>
</dbReference>
<dbReference type="PROSITE" id="PS00012">
    <property type="entry name" value="PHOSPHOPANTETHEINE"/>
    <property type="match status" value="1"/>
</dbReference>
<evidence type="ECO:0000256" key="4">
    <source>
        <dbReference type="ARBA" id="ARBA00001946"/>
    </source>
</evidence>
<dbReference type="SMART" id="SM00826">
    <property type="entry name" value="PKS_DH"/>
    <property type="match status" value="1"/>
</dbReference>
<dbReference type="InterPro" id="IPR049551">
    <property type="entry name" value="PKS_DH_C"/>
</dbReference>
<dbReference type="GO" id="GO:0004312">
    <property type="term" value="F:fatty acid synthase activity"/>
    <property type="evidence" value="ECO:0007669"/>
    <property type="project" value="TreeGrafter"/>
</dbReference>
<evidence type="ECO:0000256" key="10">
    <source>
        <dbReference type="ARBA" id="ARBA00022553"/>
    </source>
</evidence>
<dbReference type="InterPro" id="IPR003607">
    <property type="entry name" value="HD/PDEase_dom"/>
</dbReference>
<dbReference type="HOGENOM" id="CLU_000022_31_1_1"/>
<dbReference type="FunFam" id="3.40.50.720:FF:000209">
    <property type="entry name" value="Polyketide synthase Pks12"/>
    <property type="match status" value="1"/>
</dbReference>
<evidence type="ECO:0000256" key="19">
    <source>
        <dbReference type="ARBA" id="ARBA00023315"/>
    </source>
</evidence>
<dbReference type="InterPro" id="IPR014031">
    <property type="entry name" value="Ketoacyl_synth_C"/>
</dbReference>
<dbReference type="Pfam" id="PF13023">
    <property type="entry name" value="HD_3"/>
    <property type="match status" value="1"/>
</dbReference>
<comment type="caution">
    <text evidence="25">The sequence shown here is derived from an EMBL/GenBank/DDBJ whole genome shotgun (WGS) entry which is preliminary data.</text>
</comment>
<dbReference type="Gene3D" id="3.10.129.110">
    <property type="entry name" value="Polyketide synthase dehydratase"/>
    <property type="match status" value="1"/>
</dbReference>
<dbReference type="Gene3D" id="1.10.1200.10">
    <property type="entry name" value="ACP-like"/>
    <property type="match status" value="1"/>
</dbReference>
<dbReference type="InterPro" id="IPR011032">
    <property type="entry name" value="GroES-like_sf"/>
</dbReference>
<dbReference type="Proteomes" id="UP000028545">
    <property type="component" value="Unassembled WGS sequence"/>
</dbReference>
<dbReference type="InterPro" id="IPR016039">
    <property type="entry name" value="Thiolase-like"/>
</dbReference>
<feature type="active site" description="Proton acceptor; for dehydratase activity" evidence="20">
    <location>
        <position position="944"/>
    </location>
</feature>
<comment type="cofactor">
    <cofactor evidence="3">
        <name>Co(2+)</name>
        <dbReference type="ChEBI" id="CHEBI:48828"/>
    </cofactor>
</comment>
<dbReference type="Gene3D" id="3.90.180.10">
    <property type="entry name" value="Medium-chain alcohol dehydrogenases, catalytic domain"/>
    <property type="match status" value="1"/>
</dbReference>
<evidence type="ECO:0000256" key="1">
    <source>
        <dbReference type="ARBA" id="ARBA00001638"/>
    </source>
</evidence>
<dbReference type="InterPro" id="IPR014043">
    <property type="entry name" value="Acyl_transferase_dom"/>
</dbReference>
<dbReference type="InterPro" id="IPR032821">
    <property type="entry name" value="PKS_assoc"/>
</dbReference>
<dbReference type="InterPro" id="IPR016036">
    <property type="entry name" value="Malonyl_transacylase_ACP-bd"/>
</dbReference>
<dbReference type="InterPro" id="IPR013217">
    <property type="entry name" value="Methyltransf_12"/>
</dbReference>
<evidence type="ECO:0000256" key="3">
    <source>
        <dbReference type="ARBA" id="ARBA00001941"/>
    </source>
</evidence>
<dbReference type="GO" id="GO:0004315">
    <property type="term" value="F:3-oxoacyl-[acyl-carrier-protein] synthase activity"/>
    <property type="evidence" value="ECO:0007669"/>
    <property type="project" value="InterPro"/>
</dbReference>
<dbReference type="Gene3D" id="3.40.50.720">
    <property type="entry name" value="NAD(P)-binding Rossmann-like Domain"/>
    <property type="match status" value="2"/>
</dbReference>
<evidence type="ECO:0000256" key="15">
    <source>
        <dbReference type="ARBA" id="ARBA00022857"/>
    </source>
</evidence>
<dbReference type="InterPro" id="IPR006674">
    <property type="entry name" value="HD_domain"/>
</dbReference>
<keyword evidence="9" id="KW-0596">Phosphopantetheine</keyword>
<evidence type="ECO:0000256" key="13">
    <source>
        <dbReference type="ARBA" id="ARBA00022801"/>
    </source>
</evidence>
<dbReference type="InterPro" id="IPR001227">
    <property type="entry name" value="Ac_transferase_dom_sf"/>
</dbReference>
<dbReference type="Pfam" id="PF08240">
    <property type="entry name" value="ADH_N"/>
    <property type="match status" value="1"/>
</dbReference>
<dbReference type="Gene3D" id="3.40.366.10">
    <property type="entry name" value="Malonyl-Coenzyme A Acyl Carrier Protein, domain 2"/>
    <property type="match status" value="1"/>
</dbReference>
<dbReference type="Gene3D" id="3.40.47.10">
    <property type="match status" value="1"/>
</dbReference>
<comment type="catalytic activity">
    <reaction evidence="1">
        <text>a 2'-deoxyribonucleoside 5'-phosphate + H2O = a 2'-deoxyribonucleoside + phosphate</text>
        <dbReference type="Rhea" id="RHEA:36167"/>
        <dbReference type="ChEBI" id="CHEBI:15377"/>
        <dbReference type="ChEBI" id="CHEBI:18274"/>
        <dbReference type="ChEBI" id="CHEBI:43474"/>
        <dbReference type="ChEBI" id="CHEBI:65317"/>
        <dbReference type="EC" id="3.1.3.89"/>
    </reaction>
</comment>
<dbReference type="PANTHER" id="PTHR43775">
    <property type="entry name" value="FATTY ACID SYNTHASE"/>
    <property type="match status" value="1"/>
</dbReference>
<evidence type="ECO:0000259" key="23">
    <source>
        <dbReference type="PROSITE" id="PS52004"/>
    </source>
</evidence>
<dbReference type="InterPro" id="IPR049900">
    <property type="entry name" value="PKS_mFAS_DH"/>
</dbReference>
<dbReference type="Pfam" id="PF02801">
    <property type="entry name" value="Ketoacyl-synt_C"/>
    <property type="match status" value="1"/>
</dbReference>
<proteinExistence type="inferred from homology"/>
<evidence type="ECO:0000256" key="12">
    <source>
        <dbReference type="ARBA" id="ARBA00022723"/>
    </source>
</evidence>
<dbReference type="GO" id="GO:1901336">
    <property type="term" value="P:lactone biosynthetic process"/>
    <property type="evidence" value="ECO:0007669"/>
    <property type="project" value="UniProtKB-ARBA"/>
</dbReference>
<evidence type="ECO:0000256" key="6">
    <source>
        <dbReference type="ARBA" id="ARBA00009999"/>
    </source>
</evidence>
<dbReference type="InterPro" id="IPR029063">
    <property type="entry name" value="SAM-dependent_MTases_sf"/>
</dbReference>
<evidence type="ECO:0000256" key="9">
    <source>
        <dbReference type="ARBA" id="ARBA00022450"/>
    </source>
</evidence>
<dbReference type="SUPFAM" id="SSF52151">
    <property type="entry name" value="FabD/lysophospholipase-like"/>
    <property type="match status" value="1"/>
</dbReference>
<dbReference type="SUPFAM" id="SSF51735">
    <property type="entry name" value="NAD(P)-binding Rossmann-fold domains"/>
    <property type="match status" value="2"/>
</dbReference>
<dbReference type="SUPFAM" id="SSF55048">
    <property type="entry name" value="Probable ACP-binding domain of malonyl-CoA ACP transacylase"/>
    <property type="match status" value="1"/>
</dbReference>
<dbReference type="SMART" id="SM00829">
    <property type="entry name" value="PKS_ER"/>
    <property type="match status" value="1"/>
</dbReference>
<dbReference type="Pfam" id="PF08659">
    <property type="entry name" value="KR"/>
    <property type="match status" value="1"/>
</dbReference>
<dbReference type="SUPFAM" id="SSF53901">
    <property type="entry name" value="Thiolase-like"/>
    <property type="match status" value="1"/>
</dbReference>
<dbReference type="InterPro" id="IPR013154">
    <property type="entry name" value="ADH-like_N"/>
</dbReference>
<comment type="function">
    <text evidence="5">Catalyzes the dephosphorylation of the nucleoside 5'-monophosphates deoxyadenosine monophosphate (dAMP), deoxycytidine monophosphate (dCMP), deoxyguanosine monophosphate (dGMP) and deoxythymidine monophosphate (dTMP).</text>
</comment>
<dbReference type="SUPFAM" id="SSF47336">
    <property type="entry name" value="ACP-like"/>
    <property type="match status" value="1"/>
</dbReference>
<name>A0A084FZP7_PSEDA</name>
<dbReference type="PROSITE" id="PS00606">
    <property type="entry name" value="KS3_1"/>
    <property type="match status" value="1"/>
</dbReference>
<evidence type="ECO:0000256" key="17">
    <source>
        <dbReference type="ARBA" id="ARBA00023268"/>
    </source>
</evidence>
<dbReference type="Pfam" id="PF16197">
    <property type="entry name" value="KAsynt_C_assoc"/>
    <property type="match status" value="1"/>
</dbReference>
<evidence type="ECO:0000256" key="14">
    <source>
        <dbReference type="ARBA" id="ARBA00022842"/>
    </source>
</evidence>
<feature type="active site" description="Proton donor; for dehydratase activity" evidence="20">
    <location>
        <position position="1113"/>
    </location>
</feature>
<feature type="region of interest" description="Disordered" evidence="21">
    <location>
        <begin position="1"/>
        <end position="23"/>
    </location>
</feature>
<protein>
    <recommendedName>
        <fullName evidence="8">5'-deoxynucleotidase</fullName>
        <ecNumber evidence="8">3.1.3.89</ecNumber>
    </recommendedName>
</protein>
<dbReference type="SUPFAM" id="SSF109604">
    <property type="entry name" value="HD-domain/PDEase-like"/>
    <property type="match status" value="1"/>
</dbReference>
<dbReference type="InterPro" id="IPR020841">
    <property type="entry name" value="PKS_Beta-ketoAc_synthase_dom"/>
</dbReference>
<dbReference type="InterPro" id="IPR036291">
    <property type="entry name" value="NAD(P)-bd_dom_sf"/>
</dbReference>
<keyword evidence="11" id="KW-0808">Transferase</keyword>
<dbReference type="CDD" id="cd05195">
    <property type="entry name" value="enoyl_red"/>
    <property type="match status" value="1"/>
</dbReference>
<dbReference type="OMA" id="EKCDPQQ"/>
<dbReference type="GO" id="GO:0031177">
    <property type="term" value="F:phosphopantetheine binding"/>
    <property type="evidence" value="ECO:0007669"/>
    <property type="project" value="InterPro"/>
</dbReference>
<dbReference type="PROSITE" id="PS52019">
    <property type="entry name" value="PKS_MFAS_DH"/>
    <property type="match status" value="1"/>
</dbReference>
<dbReference type="Pfam" id="PF08242">
    <property type="entry name" value="Methyltransf_12"/>
    <property type="match status" value="1"/>
</dbReference>
<dbReference type="SMART" id="SM00827">
    <property type="entry name" value="PKS_AT"/>
    <property type="match status" value="1"/>
</dbReference>
<feature type="region of interest" description="N-terminal hotdog fold" evidence="20">
    <location>
        <begin position="912"/>
        <end position="1041"/>
    </location>
</feature>
<dbReference type="GO" id="GO:0002953">
    <property type="term" value="F:5'-deoxynucleotidase activity"/>
    <property type="evidence" value="ECO:0007669"/>
    <property type="project" value="UniProtKB-EC"/>
</dbReference>